<organism evidence="1">
    <name type="scientific">Chromera velia CCMP2878</name>
    <dbReference type="NCBI Taxonomy" id="1169474"/>
    <lineage>
        <taxon>Eukaryota</taxon>
        <taxon>Sar</taxon>
        <taxon>Alveolata</taxon>
        <taxon>Colpodellida</taxon>
        <taxon>Chromeraceae</taxon>
        <taxon>Chromera</taxon>
    </lineage>
</organism>
<name>A0A0G4H8I4_9ALVE</name>
<dbReference type="EMBL" id="CDMZ01002001">
    <property type="protein sequence ID" value="CEM40242.1"/>
    <property type="molecule type" value="Genomic_DNA"/>
</dbReference>
<gene>
    <name evidence="1" type="ORF">Cvel_25162</name>
</gene>
<sequence>MADSEQETKSRLVSGASSFPSKFRAKIEELTDHQGDAQKYVHEFQKTHSQMVSKANLETAEKLCTEGLQFLREKRV</sequence>
<protein>
    <submittedName>
        <fullName evidence="1">Uncharacterized protein</fullName>
    </submittedName>
</protein>
<evidence type="ECO:0000313" key="1">
    <source>
        <dbReference type="EMBL" id="CEM40242.1"/>
    </source>
</evidence>
<dbReference type="VEuPathDB" id="CryptoDB:Cvel_25162"/>
<proteinExistence type="predicted"/>
<accession>A0A0G4H8I4</accession>
<reference evidence="1" key="1">
    <citation type="submission" date="2014-11" db="EMBL/GenBank/DDBJ databases">
        <authorList>
            <person name="Otto D Thomas"/>
            <person name="Naeem Raeece"/>
        </authorList>
    </citation>
    <scope>NUCLEOTIDE SEQUENCE</scope>
</reference>
<dbReference type="AlphaFoldDB" id="A0A0G4H8I4"/>